<keyword evidence="4" id="KW-0554">One-carbon metabolism</keyword>
<evidence type="ECO:0000256" key="1">
    <source>
        <dbReference type="ARBA" id="ARBA00004903"/>
    </source>
</evidence>
<evidence type="ECO:0000259" key="8">
    <source>
        <dbReference type="PROSITE" id="PS51330"/>
    </source>
</evidence>
<dbReference type="EMBL" id="CP002077">
    <property type="protein sequence ID" value="ADK86789.1"/>
    <property type="molecule type" value="Genomic_DNA"/>
</dbReference>
<protein>
    <recommendedName>
        <fullName evidence="3">dihydrofolate reductase</fullName>
        <ecNumber evidence="3">1.5.1.3</ecNumber>
    </recommendedName>
</protein>
<dbReference type="InterPro" id="IPR001796">
    <property type="entry name" value="DHFR_dom"/>
</dbReference>
<dbReference type="GO" id="GO:0050661">
    <property type="term" value="F:NADP binding"/>
    <property type="evidence" value="ECO:0007669"/>
    <property type="project" value="InterPro"/>
</dbReference>
<dbReference type="CDD" id="cd00209">
    <property type="entry name" value="DHFR"/>
    <property type="match status" value="1"/>
</dbReference>
<dbReference type="RefSeq" id="WP_010874677.1">
    <property type="nucleotide sequence ID" value="NZ_CP010546.1"/>
</dbReference>
<dbReference type="AlphaFoldDB" id="A0A0H3DKL6"/>
<dbReference type="PaxDb" id="722438-MPNE_0374"/>
<dbReference type="GO" id="GO:0004146">
    <property type="term" value="F:dihydrofolate reductase activity"/>
    <property type="evidence" value="ECO:0007669"/>
    <property type="project" value="UniProtKB-EC"/>
</dbReference>
<dbReference type="KEGG" id="mpj:MPNE_0374"/>
<evidence type="ECO:0000256" key="3">
    <source>
        <dbReference type="ARBA" id="ARBA00012856"/>
    </source>
</evidence>
<dbReference type="SUPFAM" id="SSF53597">
    <property type="entry name" value="Dihydrofolate reductase-like"/>
    <property type="match status" value="1"/>
</dbReference>
<dbReference type="Pfam" id="PF00186">
    <property type="entry name" value="DHFR_1"/>
    <property type="match status" value="1"/>
</dbReference>
<feature type="domain" description="DHFR" evidence="8">
    <location>
        <begin position="1"/>
        <end position="160"/>
    </location>
</feature>
<dbReference type="UniPathway" id="UPA00077">
    <property type="reaction ID" value="UER00158"/>
</dbReference>
<keyword evidence="5" id="KW-0521">NADP</keyword>
<dbReference type="PANTHER" id="PTHR48069">
    <property type="entry name" value="DIHYDROFOLATE REDUCTASE"/>
    <property type="match status" value="1"/>
</dbReference>
<dbReference type="Gene3D" id="3.40.430.10">
    <property type="entry name" value="Dihydrofolate Reductase, subunit A"/>
    <property type="match status" value="1"/>
</dbReference>
<dbReference type="InterPro" id="IPR017925">
    <property type="entry name" value="DHFR_CS"/>
</dbReference>
<dbReference type="PROSITE" id="PS00075">
    <property type="entry name" value="DHFR_1"/>
    <property type="match status" value="1"/>
</dbReference>
<sequence length="160" mass="18511">MVKAIWAMDQNGLIGNGNSLPWRIKAELQHFRQTTLHQDVLMGSATYLSLPPVFSERNVYILTRNLNFNPPDKGCLTKVIHEYENFIQPYLHHPDKHLYICGGAQVYEQLIPRCDALIVSTIFGKYTGDKYLKVDFSPFELTKEISFAEFKVAYYHKIAR</sequence>
<gene>
    <name evidence="9" type="primary">folA_2</name>
    <name evidence="9" type="ordered locus">MPNE_0374</name>
</gene>
<dbReference type="GO" id="GO:0006730">
    <property type="term" value="P:one-carbon metabolic process"/>
    <property type="evidence" value="ECO:0007669"/>
    <property type="project" value="UniProtKB-KW"/>
</dbReference>
<dbReference type="SMR" id="A0A0H3DKL6"/>
<dbReference type="eggNOG" id="COG0262">
    <property type="taxonomic scope" value="Bacteria"/>
</dbReference>
<evidence type="ECO:0000313" key="10">
    <source>
        <dbReference type="Proteomes" id="UP000007756"/>
    </source>
</evidence>
<dbReference type="GO" id="GO:0005829">
    <property type="term" value="C:cytosol"/>
    <property type="evidence" value="ECO:0007669"/>
    <property type="project" value="TreeGrafter"/>
</dbReference>
<accession>A0A0H3DKL6</accession>
<dbReference type="EC" id="1.5.1.3" evidence="3"/>
<evidence type="ECO:0000256" key="4">
    <source>
        <dbReference type="ARBA" id="ARBA00022563"/>
    </source>
</evidence>
<dbReference type="GO" id="GO:0046654">
    <property type="term" value="P:tetrahydrofolate biosynthetic process"/>
    <property type="evidence" value="ECO:0007669"/>
    <property type="project" value="UniProtKB-UniPathway"/>
</dbReference>
<dbReference type="PROSITE" id="PS51330">
    <property type="entry name" value="DHFR_2"/>
    <property type="match status" value="1"/>
</dbReference>
<dbReference type="HOGENOM" id="CLU_043966_5_2_14"/>
<evidence type="ECO:0000313" key="9">
    <source>
        <dbReference type="EMBL" id="ADK86789.1"/>
    </source>
</evidence>
<keyword evidence="6 9" id="KW-0560">Oxidoreductase</keyword>
<organism evidence="9 10">
    <name type="scientific">Mycoplasmoides pneumoniae (strain ATCC 15531 / DSM 23978 / CIP 103766 / NBRC 14401 / NCTC 10119 / FH)</name>
    <name type="common">Mycoplasma pneumoniae</name>
    <dbReference type="NCBI Taxonomy" id="722438"/>
    <lineage>
        <taxon>Bacteria</taxon>
        <taxon>Bacillati</taxon>
        <taxon>Mycoplasmatota</taxon>
        <taxon>Mycoplasmoidales</taxon>
        <taxon>Mycoplasmoidaceae</taxon>
        <taxon>Mycoplasmoides</taxon>
    </lineage>
</organism>
<comment type="similarity">
    <text evidence="2 7">Belongs to the dihydrofolate reductase family.</text>
</comment>
<dbReference type="GO" id="GO:0046655">
    <property type="term" value="P:folic acid metabolic process"/>
    <property type="evidence" value="ECO:0007669"/>
    <property type="project" value="TreeGrafter"/>
</dbReference>
<reference evidence="9 10" key="1">
    <citation type="journal article" date="2010" name="Appl. Environ. Microbiol.">
        <title>Targeted chromosomal knockouts in Mycoplasma pneumoniae.</title>
        <authorList>
            <person name="Krishnakumar R."/>
            <person name="Assad-Garcia N."/>
            <person name="Benders G.A."/>
            <person name="Phan Q."/>
            <person name="Montague M.G."/>
            <person name="Glass J.I."/>
        </authorList>
    </citation>
    <scope>NUCLEOTIDE SEQUENCE [LARGE SCALE GENOMIC DNA]</scope>
    <source>
        <strain evidence="10">ATCC 15531 / DSM 22911 / NBRC 14401 / NCTC 10119 / FH</strain>
    </source>
</reference>
<evidence type="ECO:0000256" key="6">
    <source>
        <dbReference type="ARBA" id="ARBA00023002"/>
    </source>
</evidence>
<dbReference type="InterPro" id="IPR024072">
    <property type="entry name" value="DHFR-like_dom_sf"/>
</dbReference>
<dbReference type="GO" id="GO:0046452">
    <property type="term" value="P:dihydrofolate metabolic process"/>
    <property type="evidence" value="ECO:0007669"/>
    <property type="project" value="TreeGrafter"/>
</dbReference>
<dbReference type="PATRIC" id="fig|722438.3.peg.359"/>
<dbReference type="PANTHER" id="PTHR48069:SF3">
    <property type="entry name" value="DIHYDROFOLATE REDUCTASE"/>
    <property type="match status" value="1"/>
</dbReference>
<evidence type="ECO:0000256" key="5">
    <source>
        <dbReference type="ARBA" id="ARBA00022857"/>
    </source>
</evidence>
<dbReference type="Proteomes" id="UP000007756">
    <property type="component" value="Chromosome"/>
</dbReference>
<dbReference type="PRINTS" id="PR00070">
    <property type="entry name" value="DHFR"/>
</dbReference>
<proteinExistence type="inferred from homology"/>
<evidence type="ECO:0000256" key="2">
    <source>
        <dbReference type="ARBA" id="ARBA00009539"/>
    </source>
</evidence>
<comment type="pathway">
    <text evidence="1">Cofactor biosynthesis; tetrahydrofolate biosynthesis; 5,6,7,8-tetrahydrofolate from 7,8-dihydrofolate: step 1/1.</text>
</comment>
<dbReference type="STRING" id="722438.F539_01810"/>
<dbReference type="InterPro" id="IPR012259">
    <property type="entry name" value="DHFR"/>
</dbReference>
<name>A0A0H3DKL6_MYCPB</name>
<dbReference type="GeneID" id="66609023"/>
<evidence type="ECO:0000256" key="7">
    <source>
        <dbReference type="RuleBase" id="RU004474"/>
    </source>
</evidence>